<evidence type="ECO:0000256" key="4">
    <source>
        <dbReference type="SAM" id="MobiDB-lite"/>
    </source>
</evidence>
<comment type="caution">
    <text evidence="5">The sequence shown here is derived from an EMBL/GenBank/DDBJ whole genome shotgun (WGS) entry which is preliminary data.</text>
</comment>
<dbReference type="SUPFAM" id="SSF51735">
    <property type="entry name" value="NAD(P)-binding Rossmann-fold domains"/>
    <property type="match status" value="1"/>
</dbReference>
<dbReference type="PRINTS" id="PR00080">
    <property type="entry name" value="SDRFAMILY"/>
</dbReference>
<evidence type="ECO:0000313" key="5">
    <source>
        <dbReference type="EMBL" id="GGI51995.1"/>
    </source>
</evidence>
<evidence type="ECO:0000256" key="3">
    <source>
        <dbReference type="RuleBase" id="RU000363"/>
    </source>
</evidence>
<name>A0A917N2I6_9SPHI</name>
<dbReference type="RefSeq" id="WP_188418112.1">
    <property type="nucleotide sequence ID" value="NZ_BMDO01000010.1"/>
</dbReference>
<feature type="compositionally biased region" description="Basic and acidic residues" evidence="4">
    <location>
        <begin position="267"/>
        <end position="280"/>
    </location>
</feature>
<dbReference type="InterPro" id="IPR002347">
    <property type="entry name" value="SDR_fam"/>
</dbReference>
<dbReference type="AlphaFoldDB" id="A0A917N2I6"/>
<keyword evidence="6" id="KW-1185">Reference proteome</keyword>
<dbReference type="InterPro" id="IPR036291">
    <property type="entry name" value="NAD(P)-bd_dom_sf"/>
</dbReference>
<dbReference type="PANTHER" id="PTHR44196">
    <property type="entry name" value="DEHYDROGENASE/REDUCTASE SDR FAMILY MEMBER 7B"/>
    <property type="match status" value="1"/>
</dbReference>
<dbReference type="PIRSF" id="PIRSF000126">
    <property type="entry name" value="11-beta-HSD1"/>
    <property type="match status" value="1"/>
</dbReference>
<evidence type="ECO:0000313" key="6">
    <source>
        <dbReference type="Proteomes" id="UP000662074"/>
    </source>
</evidence>
<proteinExistence type="inferred from homology"/>
<dbReference type="Pfam" id="PF00106">
    <property type="entry name" value="adh_short"/>
    <property type="match status" value="1"/>
</dbReference>
<evidence type="ECO:0000256" key="1">
    <source>
        <dbReference type="ARBA" id="ARBA00006484"/>
    </source>
</evidence>
<dbReference type="GO" id="GO:0016491">
    <property type="term" value="F:oxidoreductase activity"/>
    <property type="evidence" value="ECO:0007669"/>
    <property type="project" value="UniProtKB-KW"/>
</dbReference>
<feature type="region of interest" description="Disordered" evidence="4">
    <location>
        <begin position="261"/>
        <end position="302"/>
    </location>
</feature>
<organism evidence="5 6">
    <name type="scientific">Mucilaginibacter galii</name>
    <dbReference type="NCBI Taxonomy" id="2005073"/>
    <lineage>
        <taxon>Bacteria</taxon>
        <taxon>Pseudomonadati</taxon>
        <taxon>Bacteroidota</taxon>
        <taxon>Sphingobacteriia</taxon>
        <taxon>Sphingobacteriales</taxon>
        <taxon>Sphingobacteriaceae</taxon>
        <taxon>Mucilaginibacter</taxon>
    </lineage>
</organism>
<dbReference type="Proteomes" id="UP000662074">
    <property type="component" value="Unassembled WGS sequence"/>
</dbReference>
<gene>
    <name evidence="5" type="primary">dltE</name>
    <name evidence="5" type="ORF">GCM10011425_32070</name>
</gene>
<reference evidence="5" key="2">
    <citation type="submission" date="2020-09" db="EMBL/GenBank/DDBJ databases">
        <authorList>
            <person name="Sun Q."/>
            <person name="Sedlacek I."/>
        </authorList>
    </citation>
    <scope>NUCLEOTIDE SEQUENCE</scope>
    <source>
        <strain evidence="5">CCM 8711</strain>
    </source>
</reference>
<dbReference type="EMBL" id="BMDO01000010">
    <property type="protein sequence ID" value="GGI51995.1"/>
    <property type="molecule type" value="Genomic_DNA"/>
</dbReference>
<dbReference type="PRINTS" id="PR00081">
    <property type="entry name" value="GDHRDH"/>
</dbReference>
<protein>
    <submittedName>
        <fullName evidence="5">Short-chain dehydrogenase</fullName>
    </submittedName>
</protein>
<reference evidence="5" key="1">
    <citation type="journal article" date="2014" name="Int. J. Syst. Evol. Microbiol.">
        <title>Complete genome sequence of Corynebacterium casei LMG S-19264T (=DSM 44701T), isolated from a smear-ripened cheese.</title>
        <authorList>
            <consortium name="US DOE Joint Genome Institute (JGI-PGF)"/>
            <person name="Walter F."/>
            <person name="Albersmeier A."/>
            <person name="Kalinowski J."/>
            <person name="Ruckert C."/>
        </authorList>
    </citation>
    <scope>NUCLEOTIDE SEQUENCE</scope>
    <source>
        <strain evidence="5">CCM 8711</strain>
    </source>
</reference>
<dbReference type="CDD" id="cd05233">
    <property type="entry name" value="SDR_c"/>
    <property type="match status" value="1"/>
</dbReference>
<dbReference type="GO" id="GO:0016020">
    <property type="term" value="C:membrane"/>
    <property type="evidence" value="ECO:0007669"/>
    <property type="project" value="TreeGrafter"/>
</dbReference>
<dbReference type="PANTHER" id="PTHR44196:SF2">
    <property type="entry name" value="SHORT-CHAIN DEHYDROGENASE-RELATED"/>
    <property type="match status" value="1"/>
</dbReference>
<sequence length="302" mass="33024">MTTTQKYALITGGTSGIGYELSKLFAKDGYNLIIVSRSDERLDDVARQFEQQYNIQVKTLAKDLFKPGAAKEVYEQTTQWGITVDVLVNNAGQAEYGAFAETDLDRDIDLVHLDIIALMSLTKYYLKDMLARNEGRILNLASSLAKSPTPLMAVYAASKAFVLSFTEALVQEVKDTNVTLTALMPNATDTDFFHKANATDTVAYKKLVFYKPEEIAEAAYEGLMAGTDKVVPGIINKVQTAMNNTLPDSVVTAMTGGITAESTSGKQHTEHEASAEERTHINNKTGNSQGDLTSHEGHVHED</sequence>
<evidence type="ECO:0000256" key="2">
    <source>
        <dbReference type="ARBA" id="ARBA00023002"/>
    </source>
</evidence>
<comment type="similarity">
    <text evidence="1 3">Belongs to the short-chain dehydrogenases/reductases (SDR) family.</text>
</comment>
<feature type="compositionally biased region" description="Polar residues" evidence="4">
    <location>
        <begin position="282"/>
        <end position="292"/>
    </location>
</feature>
<feature type="compositionally biased region" description="Basic and acidic residues" evidence="4">
    <location>
        <begin position="293"/>
        <end position="302"/>
    </location>
</feature>
<accession>A0A917N2I6</accession>
<keyword evidence="2" id="KW-0560">Oxidoreductase</keyword>
<dbReference type="Gene3D" id="3.40.50.720">
    <property type="entry name" value="NAD(P)-binding Rossmann-like Domain"/>
    <property type="match status" value="1"/>
</dbReference>